<dbReference type="OrthoDB" id="6013at2759"/>
<organism evidence="3 4">
    <name type="scientific">Elaeis guineensis var. tenera</name>
    <name type="common">Oil palm</name>
    <dbReference type="NCBI Taxonomy" id="51953"/>
    <lineage>
        <taxon>Eukaryota</taxon>
        <taxon>Viridiplantae</taxon>
        <taxon>Streptophyta</taxon>
        <taxon>Embryophyta</taxon>
        <taxon>Tracheophyta</taxon>
        <taxon>Spermatophyta</taxon>
        <taxon>Magnoliopsida</taxon>
        <taxon>Liliopsida</taxon>
        <taxon>Arecaceae</taxon>
        <taxon>Arecoideae</taxon>
        <taxon>Cocoseae</taxon>
        <taxon>Elaeidinae</taxon>
        <taxon>Elaeis</taxon>
    </lineage>
</organism>
<proteinExistence type="predicted"/>
<feature type="compositionally biased region" description="Polar residues" evidence="1">
    <location>
        <begin position="79"/>
        <end position="93"/>
    </location>
</feature>
<feature type="compositionally biased region" description="Basic and acidic residues" evidence="1">
    <location>
        <begin position="183"/>
        <end position="197"/>
    </location>
</feature>
<feature type="region of interest" description="Disordered" evidence="1">
    <location>
        <begin position="77"/>
        <end position="99"/>
    </location>
</feature>
<dbReference type="GO" id="GO:0003677">
    <property type="term" value="F:DNA binding"/>
    <property type="evidence" value="ECO:0007669"/>
    <property type="project" value="InterPro"/>
</dbReference>
<dbReference type="InParanoid" id="A0A6I9REW9"/>
<keyword evidence="3" id="KW-1185">Reference proteome</keyword>
<gene>
    <name evidence="4" type="primary">LOC105047591</name>
</gene>
<dbReference type="Pfam" id="PF07460">
    <property type="entry name" value="NUMOD3"/>
    <property type="match status" value="1"/>
</dbReference>
<dbReference type="PANTHER" id="PTHR34199">
    <property type="entry name" value="NUMOD3 MOTIF FAMILY PROTEIN, EXPRESSED"/>
    <property type="match status" value="1"/>
</dbReference>
<dbReference type="Proteomes" id="UP000504607">
    <property type="component" value="Chromosome 6"/>
</dbReference>
<sequence length="416" mass="47625">MGLHIVNYEGLPFYGALRIYLGPICTCTMKSLQFQRAPILANVQMSSFNASRALIHAYSFPKEYSVGALQLVNDEESSKLNNQPMTTESSTEQYKTEKISADRDGECQLHDLDNVKYEEAGGPSDHAKRTSNMWDKEIQRRRKIGLANKGRTPWNKGKKHSEETRELIKKRTIEALRDPKVKKKMSEYPHSHSDQSKARISSGLKKSWEKRLKHRRSQENCCIMWSGSIAEAARKGGSDQQELNWDSYEKIKADIESQHIQQKGERARAREIAKLRAGRVSQIRVENVAGLAKQRNNNEKKAEANKVEASSWKRSEDEKKKTVLSKDFRLKARLIKFHHRKKKLSGFIRLQSKKIVEPEPLTEKWDLEVIKAEMMQRKISLADQIQAMKSRKGKCTTEGVPASAPFDSSVEDKARS</sequence>
<feature type="region of interest" description="Disordered" evidence="1">
    <location>
        <begin position="183"/>
        <end position="203"/>
    </location>
</feature>
<accession>A0A6I9REW9</accession>
<reference evidence="4" key="1">
    <citation type="submission" date="2025-08" db="UniProtKB">
        <authorList>
            <consortium name="RefSeq"/>
        </authorList>
    </citation>
    <scope>IDENTIFICATION</scope>
</reference>
<evidence type="ECO:0000259" key="2">
    <source>
        <dbReference type="Pfam" id="PF07460"/>
    </source>
</evidence>
<feature type="domain" description="Nuclease associated modular" evidence="2">
    <location>
        <begin position="141"/>
        <end position="168"/>
    </location>
</feature>
<dbReference type="RefSeq" id="XP_010924883.1">
    <property type="nucleotide sequence ID" value="XM_010926581.3"/>
</dbReference>
<protein>
    <submittedName>
        <fullName evidence="4">Uncharacterized protein LOC105047591 isoform X1</fullName>
    </submittedName>
</protein>
<feature type="region of interest" description="Disordered" evidence="1">
    <location>
        <begin position="392"/>
        <end position="416"/>
    </location>
</feature>
<evidence type="ECO:0000256" key="1">
    <source>
        <dbReference type="SAM" id="MobiDB-lite"/>
    </source>
</evidence>
<name>A0A6I9REW9_ELAGV</name>
<evidence type="ECO:0000313" key="3">
    <source>
        <dbReference type="Proteomes" id="UP000504607"/>
    </source>
</evidence>
<dbReference type="InterPro" id="IPR003611">
    <property type="entry name" value="NUMOD3"/>
</dbReference>
<evidence type="ECO:0000313" key="4">
    <source>
        <dbReference type="RefSeq" id="XP_010924883.1"/>
    </source>
</evidence>
<dbReference type="PANTHER" id="PTHR34199:SF1">
    <property type="entry name" value="HISTONE-LYSINE N-METHYLTRANSFERASE, H3 LYSINE-79 SPECIFIC-LIKE PROTEIN"/>
    <property type="match status" value="1"/>
</dbReference>
<dbReference type="AlphaFoldDB" id="A0A6I9REW9"/>